<gene>
    <name evidence="1" type="ORF">F7725_016969</name>
</gene>
<proteinExistence type="predicted"/>
<evidence type="ECO:0000313" key="2">
    <source>
        <dbReference type="Proteomes" id="UP000518266"/>
    </source>
</evidence>
<keyword evidence="2" id="KW-1185">Reference proteome</keyword>
<protein>
    <submittedName>
        <fullName evidence="1">Uncharacterized protein</fullName>
    </submittedName>
</protein>
<evidence type="ECO:0000313" key="1">
    <source>
        <dbReference type="EMBL" id="KAF3856246.1"/>
    </source>
</evidence>
<name>A0A7J5Z3S9_DISMA</name>
<organism evidence="1 2">
    <name type="scientific">Dissostichus mawsoni</name>
    <name type="common">Antarctic cod</name>
    <dbReference type="NCBI Taxonomy" id="36200"/>
    <lineage>
        <taxon>Eukaryota</taxon>
        <taxon>Metazoa</taxon>
        <taxon>Chordata</taxon>
        <taxon>Craniata</taxon>
        <taxon>Vertebrata</taxon>
        <taxon>Euteleostomi</taxon>
        <taxon>Actinopterygii</taxon>
        <taxon>Neopterygii</taxon>
        <taxon>Teleostei</taxon>
        <taxon>Neoteleostei</taxon>
        <taxon>Acanthomorphata</taxon>
        <taxon>Eupercaria</taxon>
        <taxon>Perciformes</taxon>
        <taxon>Notothenioidei</taxon>
        <taxon>Nototheniidae</taxon>
        <taxon>Dissostichus</taxon>
    </lineage>
</organism>
<comment type="caution">
    <text evidence="1">The sequence shown here is derived from an EMBL/GenBank/DDBJ whole genome shotgun (WGS) entry which is preliminary data.</text>
</comment>
<dbReference type="AlphaFoldDB" id="A0A7J5Z3S9"/>
<sequence length="117" mass="12813">MEMPCMPPSLTEAVASSSVSLLRTVSYILLFRVESRTPAGGSPVELSVQCMQTSQVGNHRSNRPRVFDMSASEFDIILTLAHPAVHPSPSIFSSQRNVWVLHCGLRPRVLSAIYSEG</sequence>
<reference evidence="1 2" key="1">
    <citation type="submission" date="2020-03" db="EMBL/GenBank/DDBJ databases">
        <title>Dissostichus mawsoni Genome sequencing and assembly.</title>
        <authorList>
            <person name="Park H."/>
        </authorList>
    </citation>
    <scope>NUCLEOTIDE SEQUENCE [LARGE SCALE GENOMIC DNA]</scope>
    <source>
        <strain evidence="1">DM0001</strain>
        <tissue evidence="1">Muscle</tissue>
    </source>
</reference>
<accession>A0A7J5Z3S9</accession>
<dbReference type="Proteomes" id="UP000518266">
    <property type="component" value="Unassembled WGS sequence"/>
</dbReference>
<dbReference type="EMBL" id="JAAKFY010000006">
    <property type="protein sequence ID" value="KAF3856246.1"/>
    <property type="molecule type" value="Genomic_DNA"/>
</dbReference>